<dbReference type="AlphaFoldDB" id="A0A1M4VRE7"/>
<dbReference type="GO" id="GO:0120010">
    <property type="term" value="P:intermembrane phospholipid transfer"/>
    <property type="evidence" value="ECO:0007669"/>
    <property type="project" value="TreeGrafter"/>
</dbReference>
<dbReference type="PRINTS" id="PR01805">
    <property type="entry name" value="VACJLIPOPROT"/>
</dbReference>
<gene>
    <name evidence="4" type="ORF">SAMN02745117_00711</name>
</gene>
<dbReference type="InterPro" id="IPR007428">
    <property type="entry name" value="MlaA"/>
</dbReference>
<organism evidence="4 5">
    <name type="scientific">Lampropedia hyalina DSM 16112</name>
    <dbReference type="NCBI Taxonomy" id="1122156"/>
    <lineage>
        <taxon>Bacteria</taxon>
        <taxon>Pseudomonadati</taxon>
        <taxon>Pseudomonadota</taxon>
        <taxon>Betaproteobacteria</taxon>
        <taxon>Burkholderiales</taxon>
        <taxon>Comamonadaceae</taxon>
        <taxon>Lampropedia</taxon>
    </lineage>
</organism>
<dbReference type="STRING" id="1122156.SAMN02745117_00711"/>
<proteinExistence type="inferred from homology"/>
<comment type="similarity">
    <text evidence="1">Belongs to the MlaA family.</text>
</comment>
<dbReference type="Proteomes" id="UP000184327">
    <property type="component" value="Unassembled WGS sequence"/>
</dbReference>
<keyword evidence="4" id="KW-0449">Lipoprotein</keyword>
<protein>
    <submittedName>
        <fullName evidence="4">Phospholipid-binding lipoprotein MlaA</fullName>
    </submittedName>
</protein>
<keyword evidence="5" id="KW-1185">Reference proteome</keyword>
<dbReference type="GO" id="GO:0016020">
    <property type="term" value="C:membrane"/>
    <property type="evidence" value="ECO:0007669"/>
    <property type="project" value="InterPro"/>
</dbReference>
<name>A0A1M4VRE7_9BURK</name>
<dbReference type="OrthoDB" id="9785326at2"/>
<dbReference type="RefSeq" id="WP_073354733.1">
    <property type="nucleotide sequence ID" value="NZ_FQUZ01000006.1"/>
</dbReference>
<dbReference type="EMBL" id="FQUZ01000006">
    <property type="protein sequence ID" value="SHE71681.1"/>
    <property type="molecule type" value="Genomic_DNA"/>
</dbReference>
<evidence type="ECO:0000313" key="5">
    <source>
        <dbReference type="Proteomes" id="UP000184327"/>
    </source>
</evidence>
<dbReference type="PANTHER" id="PTHR30035:SF3">
    <property type="entry name" value="INTERMEMBRANE PHOSPHOLIPID TRANSPORT SYSTEM LIPOPROTEIN MLAA"/>
    <property type="match status" value="1"/>
</dbReference>
<evidence type="ECO:0000256" key="1">
    <source>
        <dbReference type="ARBA" id="ARBA00010634"/>
    </source>
</evidence>
<reference evidence="4 5" key="1">
    <citation type="submission" date="2016-11" db="EMBL/GenBank/DDBJ databases">
        <authorList>
            <person name="Jaros S."/>
            <person name="Januszkiewicz K."/>
            <person name="Wedrychowicz H."/>
        </authorList>
    </citation>
    <scope>NUCLEOTIDE SEQUENCE [LARGE SCALE GENOMIC DNA]</scope>
    <source>
        <strain evidence="4 5">DSM 16112</strain>
    </source>
</reference>
<dbReference type="PANTHER" id="PTHR30035">
    <property type="entry name" value="LIPOPROTEIN VACJ-RELATED"/>
    <property type="match status" value="1"/>
</dbReference>
<evidence type="ECO:0000256" key="2">
    <source>
        <dbReference type="ARBA" id="ARBA00022729"/>
    </source>
</evidence>
<accession>A0A1M4VRE7</accession>
<dbReference type="Pfam" id="PF04333">
    <property type="entry name" value="MlaA"/>
    <property type="match status" value="1"/>
</dbReference>
<sequence length="270" mass="28908">MTSIPSAPLSPGHRQAGRIATLAVATALLVGCASTAQQPSYAPHPQDPLQSYNRAMYRFNDGLDRAVLQPVATTYTEVVPSPVRTGVSNFFGNLGDAWSFVNNTLQLKGEPAMSSFFRFAVNSTFGLGGLLDVATEMRLERHKQDFGLTLHHWGVPSGPYLVLPLLGPSTLRDTAAMPVDGYGNLASHLSPSSHSYALYGLKAIDTRAGLLQASDLLGTAALDPYSMMRDVYLSSRNPGQQGDGTLNDDYYYEEEESTPPAADGKAPATP</sequence>
<evidence type="ECO:0000256" key="3">
    <source>
        <dbReference type="SAM" id="MobiDB-lite"/>
    </source>
</evidence>
<evidence type="ECO:0000313" key="4">
    <source>
        <dbReference type="EMBL" id="SHE71681.1"/>
    </source>
</evidence>
<feature type="region of interest" description="Disordered" evidence="3">
    <location>
        <begin position="233"/>
        <end position="270"/>
    </location>
</feature>
<keyword evidence="2" id="KW-0732">Signal</keyword>
<feature type="compositionally biased region" description="Polar residues" evidence="3">
    <location>
        <begin position="234"/>
        <end position="244"/>
    </location>
</feature>